<evidence type="ECO:0000256" key="10">
    <source>
        <dbReference type="HAMAP-Rule" id="MF_00575"/>
    </source>
</evidence>
<sequence length="276" mass="30785">MSASRPRNTTPTVAPSWPVLQAPAHWRQLDFISDLHLQDSDLATFSAWQHFMQTTRADAVFILGDLFEVWVGDDVLATPGFETRCAQVLQAASHRLTIFLMRGNRDFLLGDAFAQVGGLTLLDDPCVLDFAGQRWLLSHGDALCLEDTDYQQFRSQVRSAAWQQDFLSLALTQRQQLAHDMRMQSEARKRSGATYADLDEPMTCSWLHMAQASTLIHGHTHKPADHQMTDGLRRIVLSDWDATATPARAEVLRLSAAVAGQAEGSTVQRLQATRAE</sequence>
<dbReference type="InterPro" id="IPR010138">
    <property type="entry name" value="UDP-diacylglucosamine_Hdrlase"/>
</dbReference>
<comment type="function">
    <text evidence="10">Hydrolyzes the pyrophosphate bond of UDP-2,3-diacylglucosamine to yield 2,3-diacylglucosamine 1-phosphate (lipid X) and UMP by catalyzing the attack of water at the alpha-P atom. Involved in the biosynthesis of lipid A, a phosphorylated glycolipid that anchors the lipopolysaccharide to the outer membrane of the cell.</text>
</comment>
<keyword evidence="13" id="KW-1185">Reference proteome</keyword>
<dbReference type="NCBIfam" id="TIGR01854">
    <property type="entry name" value="lipid_A_lpxH"/>
    <property type="match status" value="1"/>
</dbReference>
<accession>Q21YS5</accession>
<keyword evidence="2 10" id="KW-0444">Lipid biosynthesis</keyword>
<feature type="binding site" evidence="10">
    <location>
        <position position="65"/>
    </location>
    <ligand>
        <name>Mn(2+)</name>
        <dbReference type="ChEBI" id="CHEBI:29035"/>
        <label>2</label>
    </ligand>
</feature>
<dbReference type="GO" id="GO:0005737">
    <property type="term" value="C:cytoplasm"/>
    <property type="evidence" value="ECO:0007669"/>
    <property type="project" value="InterPro"/>
</dbReference>
<dbReference type="OrthoDB" id="9783283at2"/>
<evidence type="ECO:0000256" key="3">
    <source>
        <dbReference type="ARBA" id="ARBA00022519"/>
    </source>
</evidence>
<dbReference type="SUPFAM" id="SSF56300">
    <property type="entry name" value="Metallo-dependent phosphatases"/>
    <property type="match status" value="1"/>
</dbReference>
<evidence type="ECO:0000256" key="8">
    <source>
        <dbReference type="ARBA" id="ARBA00023136"/>
    </source>
</evidence>
<dbReference type="GO" id="GO:0008758">
    <property type="term" value="F:UDP-2,3-diacylglucosamine hydrolase activity"/>
    <property type="evidence" value="ECO:0007669"/>
    <property type="project" value="UniProtKB-UniRule"/>
</dbReference>
<keyword evidence="5 10" id="KW-0479">Metal-binding</keyword>
<dbReference type="GO" id="GO:0009245">
    <property type="term" value="P:lipid A biosynthetic process"/>
    <property type="evidence" value="ECO:0007669"/>
    <property type="project" value="UniProtKB-UniRule"/>
</dbReference>
<dbReference type="Gene3D" id="3.60.21.10">
    <property type="match status" value="1"/>
</dbReference>
<dbReference type="InterPro" id="IPR029052">
    <property type="entry name" value="Metallo-depent_PP-like"/>
</dbReference>
<dbReference type="GO" id="GO:0030145">
    <property type="term" value="F:manganese ion binding"/>
    <property type="evidence" value="ECO:0007669"/>
    <property type="project" value="UniProtKB-UniRule"/>
</dbReference>
<evidence type="ECO:0000313" key="12">
    <source>
        <dbReference type="EMBL" id="ABD69078.1"/>
    </source>
</evidence>
<evidence type="ECO:0000313" key="13">
    <source>
        <dbReference type="Proteomes" id="UP000008332"/>
    </source>
</evidence>
<dbReference type="STRING" id="338969.Rfer_1344"/>
<evidence type="ECO:0000256" key="9">
    <source>
        <dbReference type="ARBA" id="ARBA00023211"/>
    </source>
</evidence>
<evidence type="ECO:0000256" key="1">
    <source>
        <dbReference type="ARBA" id="ARBA00022475"/>
    </source>
</evidence>
<comment type="cofactor">
    <cofactor evidence="10">
        <name>Mn(2+)</name>
        <dbReference type="ChEBI" id="CHEBI:29035"/>
    </cofactor>
    <text evidence="10">Binds 2 Mn(2+) ions per subunit in a binuclear metal center.</text>
</comment>
<gene>
    <name evidence="10" type="primary">lpxH</name>
    <name evidence="12" type="ordered locus">Rfer_1344</name>
</gene>
<dbReference type="PANTHER" id="PTHR34990:SF1">
    <property type="entry name" value="UDP-2,3-DIACYLGLUCOSAMINE HYDROLASE"/>
    <property type="match status" value="1"/>
</dbReference>
<proteinExistence type="inferred from homology"/>
<keyword evidence="4 10" id="KW-0441">Lipid A biosynthesis</keyword>
<keyword evidence="8 10" id="KW-0472">Membrane</keyword>
<dbReference type="KEGG" id="rfr:Rfer_1344"/>
<evidence type="ECO:0000256" key="2">
    <source>
        <dbReference type="ARBA" id="ARBA00022516"/>
    </source>
</evidence>
<dbReference type="Proteomes" id="UP000008332">
    <property type="component" value="Chromosome"/>
</dbReference>
<dbReference type="HAMAP" id="MF_00575">
    <property type="entry name" value="LpxH"/>
    <property type="match status" value="1"/>
</dbReference>
<keyword evidence="6 10" id="KW-0378">Hydrolase</keyword>
<dbReference type="AlphaFoldDB" id="Q21YS5"/>
<feature type="binding site" evidence="10">
    <location>
        <position position="65"/>
    </location>
    <ligand>
        <name>Mn(2+)</name>
        <dbReference type="ChEBI" id="CHEBI:29035"/>
        <label>1</label>
    </ligand>
</feature>
<comment type="catalytic activity">
    <reaction evidence="10">
        <text>UDP-2-N,3-O-bis[(3R)-3-hydroxytetradecanoyl]-alpha-D-glucosamine + H2O = 2-N,3-O-bis[(3R)-3-hydroxytetradecanoyl]-alpha-D-glucosaminyl 1-phosphate + UMP + 2 H(+)</text>
        <dbReference type="Rhea" id="RHEA:25213"/>
        <dbReference type="ChEBI" id="CHEBI:15377"/>
        <dbReference type="ChEBI" id="CHEBI:15378"/>
        <dbReference type="ChEBI" id="CHEBI:57865"/>
        <dbReference type="ChEBI" id="CHEBI:57957"/>
        <dbReference type="ChEBI" id="CHEBI:78847"/>
        <dbReference type="EC" id="3.6.1.54"/>
    </reaction>
</comment>
<dbReference type="CDD" id="cd07398">
    <property type="entry name" value="MPP_YbbF-LpxH"/>
    <property type="match status" value="1"/>
</dbReference>
<comment type="similarity">
    <text evidence="10">Belongs to the LpxH family.</text>
</comment>
<dbReference type="RefSeq" id="WP_011463646.1">
    <property type="nucleotide sequence ID" value="NC_007908.1"/>
</dbReference>
<feature type="domain" description="Calcineurin-like phosphoesterase" evidence="11">
    <location>
        <begin position="31"/>
        <end position="223"/>
    </location>
</feature>
<reference evidence="13" key="1">
    <citation type="submission" date="2006-02" db="EMBL/GenBank/DDBJ databases">
        <title>Complete sequence of chromosome of Rhodoferax ferrireducens DSM 15236.</title>
        <authorList>
            <person name="Copeland A."/>
            <person name="Lucas S."/>
            <person name="Lapidus A."/>
            <person name="Barry K."/>
            <person name="Detter J.C."/>
            <person name="Glavina del Rio T."/>
            <person name="Hammon N."/>
            <person name="Israni S."/>
            <person name="Pitluck S."/>
            <person name="Brettin T."/>
            <person name="Bruce D."/>
            <person name="Han C."/>
            <person name="Tapia R."/>
            <person name="Gilna P."/>
            <person name="Kiss H."/>
            <person name="Schmutz J."/>
            <person name="Larimer F."/>
            <person name="Land M."/>
            <person name="Kyrpides N."/>
            <person name="Ivanova N."/>
            <person name="Richardson P."/>
        </authorList>
    </citation>
    <scope>NUCLEOTIDE SEQUENCE [LARGE SCALE GENOMIC DNA]</scope>
    <source>
        <strain evidence="13">ATCC BAA-621 / DSM 15236 / T118</strain>
    </source>
</reference>
<feature type="binding site" evidence="10">
    <location>
        <position position="104"/>
    </location>
    <ligand>
        <name>Mn(2+)</name>
        <dbReference type="ChEBI" id="CHEBI:29035"/>
        <label>2</label>
    </ligand>
</feature>
<comment type="caution">
    <text evidence="10">Lacks conserved residue(s) required for the propagation of feature annotation.</text>
</comment>
<feature type="binding site" evidence="10">
    <location>
        <position position="219"/>
    </location>
    <ligand>
        <name>Mn(2+)</name>
        <dbReference type="ChEBI" id="CHEBI:29035"/>
        <label>2</label>
    </ligand>
</feature>
<organism evidence="12 13">
    <name type="scientific">Albidiferax ferrireducens (strain ATCC BAA-621 / DSM 15236 / T118)</name>
    <name type="common">Rhodoferax ferrireducens</name>
    <dbReference type="NCBI Taxonomy" id="338969"/>
    <lineage>
        <taxon>Bacteria</taxon>
        <taxon>Pseudomonadati</taxon>
        <taxon>Pseudomonadota</taxon>
        <taxon>Betaproteobacteria</taxon>
        <taxon>Burkholderiales</taxon>
        <taxon>Comamonadaceae</taxon>
        <taxon>Rhodoferax</taxon>
    </lineage>
</organism>
<comment type="pathway">
    <text evidence="10">Glycolipid biosynthesis; lipid IV(A) biosynthesis; lipid IV(A) from (3R)-3-hydroxytetradecanoyl-[acyl-carrier-protein] and UDP-N-acetyl-alpha-D-glucosamine: step 4/6.</text>
</comment>
<feature type="binding site" evidence="10">
    <location>
        <position position="139"/>
    </location>
    <ligand>
        <name>Mn(2+)</name>
        <dbReference type="ChEBI" id="CHEBI:29035"/>
        <label>2</label>
    </ligand>
</feature>
<dbReference type="PANTHER" id="PTHR34990">
    <property type="entry name" value="UDP-2,3-DIACYLGLUCOSAMINE HYDROLASE-RELATED"/>
    <property type="match status" value="1"/>
</dbReference>
<dbReference type="HOGENOM" id="CLU_074586_0_0_4"/>
<feature type="binding site" evidence="10">
    <location>
        <position position="147"/>
    </location>
    <ligand>
        <name>substrate</name>
    </ligand>
</feature>
<feature type="binding site" evidence="10">
    <location>
        <position position="221"/>
    </location>
    <ligand>
        <name>Mn(2+)</name>
        <dbReference type="ChEBI" id="CHEBI:29035"/>
        <label>1</label>
    </ligand>
</feature>
<feature type="binding site" evidence="10">
    <location>
        <position position="36"/>
    </location>
    <ligand>
        <name>Mn(2+)</name>
        <dbReference type="ChEBI" id="CHEBI:29035"/>
        <label>1</label>
    </ligand>
</feature>
<comment type="subcellular location">
    <subcellularLocation>
        <location evidence="10">Cell inner membrane</location>
        <topology evidence="10">Peripheral membrane protein</topology>
        <orientation evidence="10">Cytoplasmic side</orientation>
    </subcellularLocation>
</comment>
<dbReference type="GO" id="GO:0019897">
    <property type="term" value="C:extrinsic component of plasma membrane"/>
    <property type="evidence" value="ECO:0007669"/>
    <property type="project" value="UniProtKB-UniRule"/>
</dbReference>
<protein>
    <recommendedName>
        <fullName evidence="10">UDP-2,3-diacylglucosamine hydrolase</fullName>
        <ecNumber evidence="10">3.6.1.54</ecNumber>
    </recommendedName>
    <alternativeName>
        <fullName evidence="10">UDP-2,3-diacylglucosamine diphosphatase</fullName>
    </alternativeName>
</protein>
<feature type="binding site" evidence="10">
    <location>
        <begin position="104"/>
        <end position="105"/>
    </location>
    <ligand>
        <name>substrate</name>
    </ligand>
</feature>
<evidence type="ECO:0000259" key="11">
    <source>
        <dbReference type="Pfam" id="PF00149"/>
    </source>
</evidence>
<dbReference type="UniPathway" id="UPA00359">
    <property type="reaction ID" value="UER00480"/>
</dbReference>
<dbReference type="InterPro" id="IPR004843">
    <property type="entry name" value="Calcineurin-like_PHP"/>
</dbReference>
<dbReference type="NCBIfam" id="NF003743">
    <property type="entry name" value="PRK05340.1"/>
    <property type="match status" value="1"/>
</dbReference>
<dbReference type="eggNOG" id="COG2908">
    <property type="taxonomic scope" value="Bacteria"/>
</dbReference>
<feature type="binding site" evidence="10">
    <location>
        <position position="34"/>
    </location>
    <ligand>
        <name>Mn(2+)</name>
        <dbReference type="ChEBI" id="CHEBI:29035"/>
        <label>1</label>
    </ligand>
</feature>
<evidence type="ECO:0000256" key="7">
    <source>
        <dbReference type="ARBA" id="ARBA00023098"/>
    </source>
</evidence>
<evidence type="ECO:0000256" key="6">
    <source>
        <dbReference type="ARBA" id="ARBA00022801"/>
    </source>
</evidence>
<dbReference type="EMBL" id="CP000267">
    <property type="protein sequence ID" value="ABD69078.1"/>
    <property type="molecule type" value="Genomic_DNA"/>
</dbReference>
<dbReference type="InterPro" id="IPR043461">
    <property type="entry name" value="LpxH-like"/>
</dbReference>
<keyword evidence="3 10" id="KW-0997">Cell inner membrane</keyword>
<keyword evidence="1 10" id="KW-1003">Cell membrane</keyword>
<evidence type="ECO:0000256" key="5">
    <source>
        <dbReference type="ARBA" id="ARBA00022723"/>
    </source>
</evidence>
<name>Q21YS5_ALBFT</name>
<dbReference type="EC" id="3.6.1.54" evidence="10"/>
<dbReference type="Pfam" id="PF00149">
    <property type="entry name" value="Metallophos"/>
    <property type="match status" value="1"/>
</dbReference>
<evidence type="ECO:0000256" key="4">
    <source>
        <dbReference type="ARBA" id="ARBA00022556"/>
    </source>
</evidence>
<feature type="binding site" evidence="10">
    <location>
        <position position="219"/>
    </location>
    <ligand>
        <name>substrate</name>
    </ligand>
</feature>
<keyword evidence="9 10" id="KW-0464">Manganese</keyword>
<keyword evidence="7 10" id="KW-0443">Lipid metabolism</keyword>
<feature type="binding site" evidence="10">
    <location>
        <position position="185"/>
    </location>
    <ligand>
        <name>substrate</name>
    </ligand>
</feature>